<dbReference type="Gene3D" id="6.10.250.540">
    <property type="match status" value="1"/>
</dbReference>
<dbReference type="AlphaFoldDB" id="A0AAN9INU2"/>
<feature type="region of interest" description="Disordered" evidence="7">
    <location>
        <begin position="20"/>
        <end position="45"/>
    </location>
</feature>
<dbReference type="InterPro" id="IPR015633">
    <property type="entry name" value="E2F"/>
</dbReference>
<proteinExistence type="inferred from homology"/>
<keyword evidence="2 6" id="KW-0805">Transcription regulation</keyword>
<evidence type="ECO:0000256" key="6">
    <source>
        <dbReference type="RuleBase" id="RU003796"/>
    </source>
</evidence>
<dbReference type="Proteomes" id="UP001372338">
    <property type="component" value="Unassembled WGS sequence"/>
</dbReference>
<evidence type="ECO:0000256" key="2">
    <source>
        <dbReference type="ARBA" id="ARBA00023015"/>
    </source>
</evidence>
<keyword evidence="3 6" id="KW-0238">DNA-binding</keyword>
<comment type="similarity">
    <text evidence="1 6">Belongs to the E2F/DP family.</text>
</comment>
<dbReference type="Pfam" id="PF16421">
    <property type="entry name" value="E2F_CC-MB"/>
    <property type="match status" value="1"/>
</dbReference>
<feature type="domain" description="E2F/DP family winged-helix DNA-binding" evidence="8">
    <location>
        <begin position="122"/>
        <end position="187"/>
    </location>
</feature>
<evidence type="ECO:0000256" key="4">
    <source>
        <dbReference type="ARBA" id="ARBA00023163"/>
    </source>
</evidence>
<dbReference type="GO" id="GO:0046983">
    <property type="term" value="F:protein dimerization activity"/>
    <property type="evidence" value="ECO:0007669"/>
    <property type="project" value="InterPro"/>
</dbReference>
<keyword evidence="10" id="KW-1185">Reference proteome</keyword>
<evidence type="ECO:0000256" key="5">
    <source>
        <dbReference type="ARBA" id="ARBA00023306"/>
    </source>
</evidence>
<feature type="compositionally biased region" description="Pro residues" evidence="7">
    <location>
        <begin position="28"/>
        <end position="40"/>
    </location>
</feature>
<dbReference type="PANTHER" id="PTHR12081">
    <property type="entry name" value="TRANSCRIPTION FACTOR E2F"/>
    <property type="match status" value="1"/>
</dbReference>
<dbReference type="InterPro" id="IPR037241">
    <property type="entry name" value="E2F-DP_heterodim"/>
</dbReference>
<evidence type="ECO:0000313" key="10">
    <source>
        <dbReference type="Proteomes" id="UP001372338"/>
    </source>
</evidence>
<dbReference type="Gene3D" id="1.10.10.10">
    <property type="entry name" value="Winged helix-like DNA-binding domain superfamily/Winged helix DNA-binding domain"/>
    <property type="match status" value="1"/>
</dbReference>
<gene>
    <name evidence="9" type="ORF">RIF29_12910</name>
</gene>
<dbReference type="FunFam" id="1.10.10.10:FF:000008">
    <property type="entry name" value="E2F transcription factor 1"/>
    <property type="match status" value="1"/>
</dbReference>
<protein>
    <recommendedName>
        <fullName evidence="8">E2F/DP family winged-helix DNA-binding domain-containing protein</fullName>
    </recommendedName>
</protein>
<evidence type="ECO:0000256" key="1">
    <source>
        <dbReference type="ARBA" id="ARBA00010940"/>
    </source>
</evidence>
<accession>A0AAN9INU2</accession>
<organism evidence="9 10">
    <name type="scientific">Crotalaria pallida</name>
    <name type="common">Smooth rattlebox</name>
    <name type="synonym">Crotalaria striata</name>
    <dbReference type="NCBI Taxonomy" id="3830"/>
    <lineage>
        <taxon>Eukaryota</taxon>
        <taxon>Viridiplantae</taxon>
        <taxon>Streptophyta</taxon>
        <taxon>Embryophyta</taxon>
        <taxon>Tracheophyta</taxon>
        <taxon>Spermatophyta</taxon>
        <taxon>Magnoliopsida</taxon>
        <taxon>eudicotyledons</taxon>
        <taxon>Gunneridae</taxon>
        <taxon>Pentapetalae</taxon>
        <taxon>rosids</taxon>
        <taxon>fabids</taxon>
        <taxon>Fabales</taxon>
        <taxon>Fabaceae</taxon>
        <taxon>Papilionoideae</taxon>
        <taxon>50 kb inversion clade</taxon>
        <taxon>genistoids sensu lato</taxon>
        <taxon>core genistoids</taxon>
        <taxon>Crotalarieae</taxon>
        <taxon>Crotalaria</taxon>
    </lineage>
</organism>
<dbReference type="EMBL" id="JAYWIO010000002">
    <property type="protein sequence ID" value="KAK7283411.1"/>
    <property type="molecule type" value="Genomic_DNA"/>
</dbReference>
<comment type="subcellular location">
    <subcellularLocation>
        <location evidence="6">Nucleus</location>
    </subcellularLocation>
</comment>
<dbReference type="SUPFAM" id="SSF144074">
    <property type="entry name" value="E2F-DP heterodimerization region"/>
    <property type="match status" value="1"/>
</dbReference>
<evidence type="ECO:0000256" key="3">
    <source>
        <dbReference type="ARBA" id="ARBA00023125"/>
    </source>
</evidence>
<keyword evidence="6" id="KW-0539">Nucleus</keyword>
<dbReference type="InterPro" id="IPR036390">
    <property type="entry name" value="WH_DNA-bd_sf"/>
</dbReference>
<dbReference type="InterPro" id="IPR036388">
    <property type="entry name" value="WH-like_DNA-bd_sf"/>
</dbReference>
<dbReference type="InterPro" id="IPR032198">
    <property type="entry name" value="E2F_CC-MB"/>
</dbReference>
<reference evidence="9 10" key="1">
    <citation type="submission" date="2024-01" db="EMBL/GenBank/DDBJ databases">
        <title>The genomes of 5 underutilized Papilionoideae crops provide insights into root nodulation and disease resistanc.</title>
        <authorList>
            <person name="Yuan L."/>
        </authorList>
    </citation>
    <scope>NUCLEOTIDE SEQUENCE [LARGE SCALE GENOMIC DNA]</scope>
    <source>
        <strain evidence="9">ZHUSHIDOU_FW_LH</strain>
        <tissue evidence="9">Leaf</tissue>
    </source>
</reference>
<comment type="caution">
    <text evidence="9">The sequence shown here is derived from an EMBL/GenBank/DDBJ whole genome shotgun (WGS) entry which is preliminary data.</text>
</comment>
<keyword evidence="4 6" id="KW-0804">Transcription</keyword>
<dbReference type="CDD" id="cd14660">
    <property type="entry name" value="E2F_DD"/>
    <property type="match status" value="1"/>
</dbReference>
<dbReference type="GO" id="GO:0090575">
    <property type="term" value="C:RNA polymerase II transcription regulator complex"/>
    <property type="evidence" value="ECO:0007669"/>
    <property type="project" value="TreeGrafter"/>
</dbReference>
<dbReference type="Pfam" id="PF02319">
    <property type="entry name" value="WHD_E2F_TDP"/>
    <property type="match status" value="1"/>
</dbReference>
<evidence type="ECO:0000256" key="7">
    <source>
        <dbReference type="SAM" id="MobiDB-lite"/>
    </source>
</evidence>
<dbReference type="SMART" id="SM01372">
    <property type="entry name" value="E2F_TDP"/>
    <property type="match status" value="1"/>
</dbReference>
<evidence type="ECO:0000259" key="8">
    <source>
        <dbReference type="SMART" id="SM01372"/>
    </source>
</evidence>
<dbReference type="GO" id="GO:0000981">
    <property type="term" value="F:DNA-binding transcription factor activity, RNA polymerase II-specific"/>
    <property type="evidence" value="ECO:0007669"/>
    <property type="project" value="TreeGrafter"/>
</dbReference>
<dbReference type="InterPro" id="IPR003316">
    <property type="entry name" value="E2F_WHTH_DNA-bd_dom"/>
</dbReference>
<evidence type="ECO:0000313" key="9">
    <source>
        <dbReference type="EMBL" id="KAK7283411.1"/>
    </source>
</evidence>
<sequence length="403" mass="46183">MMSTSGEDHHRLSHFKFELLHPHSHSPSPSPSHNPPPPPHSRSAALSPLALNQKYEVNNFIPQSSNIEVTPTPNRTVNLPPLHTDKPVIRAKHQTKSKVPKKAVNHTLNTESPNLAASNNCRYDSSLGLLTKKFVGLMHEASDGTLDLNKTAETLQVQKRRIYDITNVLEGIGLIEKTSKNHIRWKAYDGLRQRDLDDQVNRLKGEVVSLYADECELDDYIRKKQELIRNLQESKNSQKYLFVTKEDILSLPCFQNRELIAIKAPKASFIEVPDPDEELDFQQKQYKMTIRSATGPISLHLLSKRKSKFEDDSIKQGKLIDPLWNSDYYRMRDVGLLERRDEKKNTPHSFNSLGSEEFEIQEIAPMDCEINDDYWFQSDPGGVQAEQFEGSWFINAFFFLSSK</sequence>
<keyword evidence="5" id="KW-0131">Cell cycle</keyword>
<dbReference type="GO" id="GO:0000978">
    <property type="term" value="F:RNA polymerase II cis-regulatory region sequence-specific DNA binding"/>
    <property type="evidence" value="ECO:0007669"/>
    <property type="project" value="InterPro"/>
</dbReference>
<dbReference type="SUPFAM" id="SSF46785">
    <property type="entry name" value="Winged helix' DNA-binding domain"/>
    <property type="match status" value="1"/>
</dbReference>
<name>A0AAN9INU2_CROPI</name>
<dbReference type="PANTHER" id="PTHR12081:SF51">
    <property type="entry name" value="TRANSCRIPTION FACTOR E2FC"/>
    <property type="match status" value="1"/>
</dbReference>